<keyword evidence="1" id="KW-0472">Membrane</keyword>
<reference evidence="3" key="1">
    <citation type="submission" date="2017-01" db="EMBL/GenBank/DDBJ databases">
        <authorList>
            <person name="Wang Y."/>
            <person name="White M."/>
            <person name="Kvist S."/>
            <person name="Moncalvo J.-M."/>
        </authorList>
    </citation>
    <scope>NUCLEOTIDE SEQUENCE [LARGE SCALE GENOMIC DNA]</scope>
    <source>
        <strain evidence="3">ID-206-W2</strain>
    </source>
</reference>
<feature type="transmembrane region" description="Helical" evidence="1">
    <location>
        <begin position="6"/>
        <end position="24"/>
    </location>
</feature>
<dbReference type="EMBL" id="LSSM01004075">
    <property type="protein sequence ID" value="OMJ15913.1"/>
    <property type="molecule type" value="Genomic_DNA"/>
</dbReference>
<dbReference type="AlphaFoldDB" id="A0A1R1XMP9"/>
<keyword evidence="1" id="KW-1133">Transmembrane helix</keyword>
<name>A0A1R1XMP9_9FUNG</name>
<evidence type="ECO:0000313" key="2">
    <source>
        <dbReference type="EMBL" id="OMJ15913.1"/>
    </source>
</evidence>
<sequence length="68" mass="7467">MVEAEMYRILYVLMLLLFIAGLFVNKQGFEFGLPEFEPSGSWLSTEASSSKPISSLPLLASEIGLLAL</sequence>
<comment type="caution">
    <text evidence="2">The sequence shown here is derived from an EMBL/GenBank/DDBJ whole genome shotgun (WGS) entry which is preliminary data.</text>
</comment>
<evidence type="ECO:0000256" key="1">
    <source>
        <dbReference type="SAM" id="Phobius"/>
    </source>
</evidence>
<gene>
    <name evidence="2" type="ORF">AYI69_g8030</name>
</gene>
<evidence type="ECO:0000313" key="3">
    <source>
        <dbReference type="Proteomes" id="UP000187429"/>
    </source>
</evidence>
<accession>A0A1R1XMP9</accession>
<keyword evidence="1" id="KW-0812">Transmembrane</keyword>
<dbReference type="Proteomes" id="UP000187429">
    <property type="component" value="Unassembled WGS sequence"/>
</dbReference>
<organism evidence="2 3">
    <name type="scientific">Smittium culicis</name>
    <dbReference type="NCBI Taxonomy" id="133412"/>
    <lineage>
        <taxon>Eukaryota</taxon>
        <taxon>Fungi</taxon>
        <taxon>Fungi incertae sedis</taxon>
        <taxon>Zoopagomycota</taxon>
        <taxon>Kickxellomycotina</taxon>
        <taxon>Harpellomycetes</taxon>
        <taxon>Harpellales</taxon>
        <taxon>Legeriomycetaceae</taxon>
        <taxon>Smittium</taxon>
    </lineage>
</organism>
<keyword evidence="3" id="KW-1185">Reference proteome</keyword>
<proteinExistence type="predicted"/>
<protein>
    <submittedName>
        <fullName evidence="2">Uncharacterized protein</fullName>
    </submittedName>
</protein>